<feature type="transmembrane region" description="Helical" evidence="3">
    <location>
        <begin position="394"/>
        <end position="414"/>
    </location>
</feature>
<feature type="transmembrane region" description="Helical" evidence="3">
    <location>
        <begin position="290"/>
        <end position="314"/>
    </location>
</feature>
<evidence type="ECO:0000313" key="5">
    <source>
        <dbReference type="EMBL" id="PRQ44815.1"/>
    </source>
</evidence>
<dbReference type="PANTHER" id="PTHR24093">
    <property type="entry name" value="CATION TRANSPORTING ATPASE"/>
    <property type="match status" value="1"/>
</dbReference>
<protein>
    <submittedName>
        <fullName evidence="5">Putative cation-transporting P-type ATPase, P-type ATPase, transmembrane domain-containing protein</fullName>
    </submittedName>
</protein>
<dbReference type="InterPro" id="IPR006068">
    <property type="entry name" value="ATPase_P-typ_cation-transptr_C"/>
</dbReference>
<feature type="transmembrane region" description="Helical" evidence="3">
    <location>
        <begin position="265"/>
        <end position="284"/>
    </location>
</feature>
<reference evidence="5 6" key="1">
    <citation type="journal article" date="2018" name="Nat. Genet.">
        <title>The Rosa genome provides new insights in the design of modern roses.</title>
        <authorList>
            <person name="Bendahmane M."/>
        </authorList>
    </citation>
    <scope>NUCLEOTIDE SEQUENCE [LARGE SCALE GENOMIC DNA]</scope>
    <source>
        <strain evidence="6">cv. Old Blush</strain>
    </source>
</reference>
<dbReference type="GO" id="GO:0005388">
    <property type="term" value="F:P-type calcium transporter activity"/>
    <property type="evidence" value="ECO:0007669"/>
    <property type="project" value="TreeGrafter"/>
</dbReference>
<dbReference type="Pfam" id="PF00689">
    <property type="entry name" value="Cation_ATPase_C"/>
    <property type="match status" value="1"/>
</dbReference>
<comment type="caution">
    <text evidence="5">The sequence shown here is derived from an EMBL/GenBank/DDBJ whole genome shotgun (WGS) entry which is preliminary data.</text>
</comment>
<gene>
    <name evidence="5" type="ORF">RchiOBHm_Chr3g0483401</name>
</gene>
<dbReference type="InterPro" id="IPR023298">
    <property type="entry name" value="ATPase_P-typ_TM_dom_sf"/>
</dbReference>
<keyword evidence="6" id="KW-1185">Reference proteome</keyword>
<proteinExistence type="predicted"/>
<dbReference type="AlphaFoldDB" id="A0A2P6REI0"/>
<dbReference type="GO" id="GO:0005886">
    <property type="term" value="C:plasma membrane"/>
    <property type="evidence" value="ECO:0007669"/>
    <property type="project" value="TreeGrafter"/>
</dbReference>
<dbReference type="GO" id="GO:0046872">
    <property type="term" value="F:metal ion binding"/>
    <property type="evidence" value="ECO:0007669"/>
    <property type="project" value="UniProtKB-KW"/>
</dbReference>
<organism evidence="5 6">
    <name type="scientific">Rosa chinensis</name>
    <name type="common">China rose</name>
    <dbReference type="NCBI Taxonomy" id="74649"/>
    <lineage>
        <taxon>Eukaryota</taxon>
        <taxon>Viridiplantae</taxon>
        <taxon>Streptophyta</taxon>
        <taxon>Embryophyta</taxon>
        <taxon>Tracheophyta</taxon>
        <taxon>Spermatophyta</taxon>
        <taxon>Magnoliopsida</taxon>
        <taxon>eudicotyledons</taxon>
        <taxon>Gunneridae</taxon>
        <taxon>Pentapetalae</taxon>
        <taxon>rosids</taxon>
        <taxon>fabids</taxon>
        <taxon>Rosales</taxon>
        <taxon>Rosaceae</taxon>
        <taxon>Rosoideae</taxon>
        <taxon>Rosoideae incertae sedis</taxon>
        <taxon>Rosa</taxon>
    </lineage>
</organism>
<dbReference type="Gramene" id="PRQ44815">
    <property type="protein sequence ID" value="PRQ44815"/>
    <property type="gene ID" value="RchiOBHm_Chr3g0483401"/>
</dbReference>
<name>A0A2P6REI0_ROSCH</name>
<feature type="transmembrane region" description="Helical" evidence="3">
    <location>
        <begin position="234"/>
        <end position="253"/>
    </location>
</feature>
<keyword evidence="3" id="KW-0472">Membrane</keyword>
<keyword evidence="3 5" id="KW-0812">Transmembrane</keyword>
<feature type="transmembrane region" description="Helical" evidence="3">
    <location>
        <begin position="174"/>
        <end position="198"/>
    </location>
</feature>
<evidence type="ECO:0000313" key="6">
    <source>
        <dbReference type="Proteomes" id="UP000238479"/>
    </source>
</evidence>
<dbReference type="SUPFAM" id="SSF81665">
    <property type="entry name" value="Calcium ATPase, transmembrane domain M"/>
    <property type="match status" value="1"/>
</dbReference>
<sequence>MENYYLKKHLEAEQKHLSTDSRRKWRKAAALLRSRRFRGVVDLANQARAEIQGSVEVAVKVQRAAILQFDKDELASIKRDHDIGSGQNMVADNELAMGIAGTQVARGGSDVIKLDDNFRTAASVARWNRAYINIQNFMQFQLAINVVALVINAVSGRVSGNVPLATVQLLWVNLNMYTVGACALIQMPQFLTGTSFITRGIWRNIIGQSIYQLTVLGVLNFYGTQLLGLTSPDAIAVLDTVIFNSIVFCKMLQMNRHEIEMINTFDNWILVGIMICTLAFEVVIVEFLGVVASIVPLWGLTIFIGSVSMTVAFVPECMPVGNSAKGTGDGLATEGPEIHRFSAEQLNAVRKLVQENFQVAFHGPKTALLKINYSAIFRSVGEVRISAQMMQCTFVVLATFVVIVRVGDDIDFAFSMLTFLVKQNINGITTIVKFWVAFAVDYGYASVVIALLVMIKIVVEKVRCNEINNWSSGDATRFVVDYALAMLEYLLFHKID</sequence>
<keyword evidence="1" id="KW-0479">Metal-binding</keyword>
<dbReference type="PANTHER" id="PTHR24093:SF462">
    <property type="entry name" value="CALCIUM-TRANSPORTING ATPASE 11, PLASMA MEMBRANE-TYPE-RELATED"/>
    <property type="match status" value="1"/>
</dbReference>
<evidence type="ECO:0000256" key="2">
    <source>
        <dbReference type="ARBA" id="ARBA00022842"/>
    </source>
</evidence>
<keyword evidence="3" id="KW-1133">Transmembrane helix</keyword>
<dbReference type="Proteomes" id="UP000238479">
    <property type="component" value="Chromosome 3"/>
</dbReference>
<keyword evidence="2" id="KW-0460">Magnesium</keyword>
<dbReference type="OrthoDB" id="3352408at2759"/>
<evidence type="ECO:0000256" key="1">
    <source>
        <dbReference type="ARBA" id="ARBA00022723"/>
    </source>
</evidence>
<evidence type="ECO:0000256" key="3">
    <source>
        <dbReference type="SAM" id="Phobius"/>
    </source>
</evidence>
<accession>A0A2P6REI0</accession>
<feature type="transmembrane region" description="Helical" evidence="3">
    <location>
        <begin position="434"/>
        <end position="455"/>
    </location>
</feature>
<evidence type="ECO:0000259" key="4">
    <source>
        <dbReference type="Pfam" id="PF00689"/>
    </source>
</evidence>
<dbReference type="EMBL" id="PDCK01000041">
    <property type="protein sequence ID" value="PRQ44815.1"/>
    <property type="molecule type" value="Genomic_DNA"/>
</dbReference>
<dbReference type="Gene3D" id="1.20.1110.10">
    <property type="entry name" value="Calcium-transporting ATPase, transmembrane domain"/>
    <property type="match status" value="1"/>
</dbReference>
<dbReference type="Gene3D" id="1.20.5.170">
    <property type="match status" value="1"/>
</dbReference>
<dbReference type="STRING" id="74649.A0A2P6REI0"/>
<feature type="domain" description="Cation-transporting P-type ATPase C-terminal" evidence="4">
    <location>
        <begin position="162"/>
        <end position="312"/>
    </location>
</feature>
<feature type="transmembrane region" description="Helical" evidence="3">
    <location>
        <begin position="136"/>
        <end position="154"/>
    </location>
</feature>